<dbReference type="SUPFAM" id="SSF56300">
    <property type="entry name" value="Metallo-dependent phosphatases"/>
    <property type="match status" value="1"/>
</dbReference>
<dbReference type="PANTHER" id="PTHR11668:SF494">
    <property type="entry name" value="PROTEIN PHOSPHATASE, PUTATIVE-RELATED"/>
    <property type="match status" value="1"/>
</dbReference>
<feature type="domain" description="Serine/threonine specific protein phosphatases" evidence="3">
    <location>
        <begin position="133"/>
        <end position="138"/>
    </location>
</feature>
<gene>
    <name evidence="4" type="ORF">TVAG_094000</name>
</gene>
<dbReference type="PRINTS" id="PR00114">
    <property type="entry name" value="STPHPHTASE"/>
</dbReference>
<sequence length="416" mass="46516">MEENNTGYQGNTERVLNEFKEILSLPPERVGEVGVTVPIPTFEESTVIELANRAKRSYIGMDTLLNIQKPVYIIGDLHGNIFDLIRVLVLSGVPPVSRFLFLGDYVDRGQYSVEVITLLLALSVNYPEHIFLLRGNHEFERVNEMYGFKMECETIYGDLKVYNALNEAFNWMPLAARVGKEIFAVHGGISPQISSFRQLRLVKRPITTYDNNIACDLLWSDPSAETKDFLRSQRGNGVTYGVNAVKDFLRQFKIQHIVRAHQCVPLGIERFAGDSVYTVFSCSNYADASGNRCGIMFVPENGDLQLFSLPPITQIPREKALLTGKPSQNKGNTTLNLNDVKNEVSRNSILSLNSRFTQRTYMTRKNSVVRGVVSSLSLPRSASAQSAATSDSEDGNLPPLKPRPQTAEPYLANNNK</sequence>
<evidence type="ECO:0000313" key="4">
    <source>
        <dbReference type="EMBL" id="EAY22225.1"/>
    </source>
</evidence>
<dbReference type="InParanoid" id="A2DBM2"/>
<dbReference type="Gene3D" id="3.60.21.10">
    <property type="match status" value="1"/>
</dbReference>
<dbReference type="SMR" id="A2DBM2"/>
<dbReference type="PROSITE" id="PS00125">
    <property type="entry name" value="SER_THR_PHOSPHATASE"/>
    <property type="match status" value="1"/>
</dbReference>
<dbReference type="GO" id="GO:0005634">
    <property type="term" value="C:nucleus"/>
    <property type="evidence" value="ECO:0000318"/>
    <property type="project" value="GO_Central"/>
</dbReference>
<dbReference type="KEGG" id="tva:5467780"/>
<dbReference type="SMART" id="SM00156">
    <property type="entry name" value="PP2Ac"/>
    <property type="match status" value="1"/>
</dbReference>
<dbReference type="STRING" id="5722.A2DBM2"/>
<dbReference type="GO" id="GO:0004722">
    <property type="term" value="F:protein serine/threonine phosphatase activity"/>
    <property type="evidence" value="ECO:0000318"/>
    <property type="project" value="GO_Central"/>
</dbReference>
<comment type="catalytic activity">
    <reaction evidence="1">
        <text>O-phospho-L-threonyl-[protein] + H2O = L-threonyl-[protein] + phosphate</text>
        <dbReference type="Rhea" id="RHEA:47004"/>
        <dbReference type="Rhea" id="RHEA-COMP:11060"/>
        <dbReference type="Rhea" id="RHEA-COMP:11605"/>
        <dbReference type="ChEBI" id="CHEBI:15377"/>
        <dbReference type="ChEBI" id="CHEBI:30013"/>
        <dbReference type="ChEBI" id="CHEBI:43474"/>
        <dbReference type="ChEBI" id="CHEBI:61977"/>
        <dbReference type="EC" id="3.1.3.16"/>
    </reaction>
</comment>
<dbReference type="PANTHER" id="PTHR11668">
    <property type="entry name" value="SERINE/THREONINE PROTEIN PHOSPHATASE"/>
    <property type="match status" value="1"/>
</dbReference>
<dbReference type="Pfam" id="PF00149">
    <property type="entry name" value="Metallophos"/>
    <property type="match status" value="1"/>
</dbReference>
<feature type="region of interest" description="Disordered" evidence="2">
    <location>
        <begin position="379"/>
        <end position="416"/>
    </location>
</feature>
<dbReference type="Proteomes" id="UP000001542">
    <property type="component" value="Unassembled WGS sequence"/>
</dbReference>
<organism evidence="4 5">
    <name type="scientific">Trichomonas vaginalis (strain ATCC PRA-98 / G3)</name>
    <dbReference type="NCBI Taxonomy" id="412133"/>
    <lineage>
        <taxon>Eukaryota</taxon>
        <taxon>Metamonada</taxon>
        <taxon>Parabasalia</taxon>
        <taxon>Trichomonadida</taxon>
        <taxon>Trichomonadidae</taxon>
        <taxon>Trichomonas</taxon>
    </lineage>
</organism>
<feature type="compositionally biased region" description="Low complexity" evidence="2">
    <location>
        <begin position="379"/>
        <end position="390"/>
    </location>
</feature>
<comment type="similarity">
    <text evidence="1">Belongs to the PPP phosphatase family.</text>
</comment>
<keyword evidence="5" id="KW-1185">Reference proteome</keyword>
<dbReference type="eggNOG" id="KOG0374">
    <property type="taxonomic scope" value="Eukaryota"/>
</dbReference>
<accession>A2DBM2</accession>
<dbReference type="InterPro" id="IPR004843">
    <property type="entry name" value="Calcineurin-like_PHP"/>
</dbReference>
<evidence type="ECO:0000313" key="5">
    <source>
        <dbReference type="Proteomes" id="UP000001542"/>
    </source>
</evidence>
<dbReference type="VEuPathDB" id="TrichDB:TVAG_094000"/>
<dbReference type="EC" id="3.1.3.16" evidence="1"/>
<dbReference type="RefSeq" id="XP_001583211.1">
    <property type="nucleotide sequence ID" value="XM_001583161.1"/>
</dbReference>
<evidence type="ECO:0000259" key="3">
    <source>
        <dbReference type="PROSITE" id="PS00125"/>
    </source>
</evidence>
<dbReference type="CDD" id="cd00144">
    <property type="entry name" value="MPP_PPP_family"/>
    <property type="match status" value="1"/>
</dbReference>
<proteinExistence type="inferred from homology"/>
<evidence type="ECO:0000256" key="1">
    <source>
        <dbReference type="RuleBase" id="RU004273"/>
    </source>
</evidence>
<dbReference type="FunFam" id="3.60.21.10:FF:000097">
    <property type="entry name" value="Serine/threonine-protein phosphatase"/>
    <property type="match status" value="1"/>
</dbReference>
<name>A2DBM2_TRIV3</name>
<keyword evidence="1" id="KW-0378">Hydrolase</keyword>
<dbReference type="VEuPathDB" id="TrichDB:TVAGG3_0381620"/>
<reference evidence="4" key="2">
    <citation type="journal article" date="2007" name="Science">
        <title>Draft genome sequence of the sexually transmitted pathogen Trichomonas vaginalis.</title>
        <authorList>
            <person name="Carlton J.M."/>
            <person name="Hirt R.P."/>
            <person name="Silva J.C."/>
            <person name="Delcher A.L."/>
            <person name="Schatz M."/>
            <person name="Zhao Q."/>
            <person name="Wortman J.R."/>
            <person name="Bidwell S.L."/>
            <person name="Alsmark U.C.M."/>
            <person name="Besteiro S."/>
            <person name="Sicheritz-Ponten T."/>
            <person name="Noel C.J."/>
            <person name="Dacks J.B."/>
            <person name="Foster P.G."/>
            <person name="Simillion C."/>
            <person name="Van de Peer Y."/>
            <person name="Miranda-Saavedra D."/>
            <person name="Barton G.J."/>
            <person name="Westrop G.D."/>
            <person name="Mueller S."/>
            <person name="Dessi D."/>
            <person name="Fiori P.L."/>
            <person name="Ren Q."/>
            <person name="Paulsen I."/>
            <person name="Zhang H."/>
            <person name="Bastida-Corcuera F.D."/>
            <person name="Simoes-Barbosa A."/>
            <person name="Brown M.T."/>
            <person name="Hayes R.D."/>
            <person name="Mukherjee M."/>
            <person name="Okumura C.Y."/>
            <person name="Schneider R."/>
            <person name="Smith A.J."/>
            <person name="Vanacova S."/>
            <person name="Villalvazo M."/>
            <person name="Haas B.J."/>
            <person name="Pertea M."/>
            <person name="Feldblyum T.V."/>
            <person name="Utterback T.R."/>
            <person name="Shu C.L."/>
            <person name="Osoegawa K."/>
            <person name="de Jong P.J."/>
            <person name="Hrdy I."/>
            <person name="Horvathova L."/>
            <person name="Zubacova Z."/>
            <person name="Dolezal P."/>
            <person name="Malik S.B."/>
            <person name="Logsdon J.M. Jr."/>
            <person name="Henze K."/>
            <person name="Gupta A."/>
            <person name="Wang C.C."/>
            <person name="Dunne R.L."/>
            <person name="Upcroft J.A."/>
            <person name="Upcroft P."/>
            <person name="White O."/>
            <person name="Salzberg S.L."/>
            <person name="Tang P."/>
            <person name="Chiu C.-H."/>
            <person name="Lee Y.-S."/>
            <person name="Embley T.M."/>
            <person name="Coombs G.H."/>
            <person name="Mottram J.C."/>
            <person name="Tachezy J."/>
            <person name="Fraser-Liggett C.M."/>
            <person name="Johnson P.J."/>
        </authorList>
    </citation>
    <scope>NUCLEOTIDE SEQUENCE [LARGE SCALE GENOMIC DNA]</scope>
    <source>
        <strain evidence="4">G3</strain>
    </source>
</reference>
<dbReference type="InterPro" id="IPR029052">
    <property type="entry name" value="Metallo-depent_PP-like"/>
</dbReference>
<reference evidence="4" key="1">
    <citation type="submission" date="2006-10" db="EMBL/GenBank/DDBJ databases">
        <authorList>
            <person name="Amadeo P."/>
            <person name="Zhao Q."/>
            <person name="Wortman J."/>
            <person name="Fraser-Liggett C."/>
            <person name="Carlton J."/>
        </authorList>
    </citation>
    <scope>NUCLEOTIDE SEQUENCE</scope>
    <source>
        <strain evidence="4">G3</strain>
    </source>
</reference>
<dbReference type="InterPro" id="IPR050341">
    <property type="entry name" value="PP1_catalytic_subunit"/>
</dbReference>
<dbReference type="OrthoDB" id="10452271at2759"/>
<dbReference type="EMBL" id="DS113185">
    <property type="protein sequence ID" value="EAY22225.1"/>
    <property type="molecule type" value="Genomic_DNA"/>
</dbReference>
<dbReference type="InterPro" id="IPR006186">
    <property type="entry name" value="Ser/Thr-sp_prot-phosphatase"/>
</dbReference>
<evidence type="ECO:0000256" key="2">
    <source>
        <dbReference type="SAM" id="MobiDB-lite"/>
    </source>
</evidence>
<protein>
    <recommendedName>
        <fullName evidence="1">Serine/threonine-protein phosphatase</fullName>
        <ecNumber evidence="1">3.1.3.16</ecNumber>
    </recommendedName>
</protein>
<dbReference type="AlphaFoldDB" id="A2DBM2"/>
<dbReference type="GO" id="GO:0005737">
    <property type="term" value="C:cytoplasm"/>
    <property type="evidence" value="ECO:0000318"/>
    <property type="project" value="GO_Central"/>
</dbReference>